<dbReference type="InterPro" id="IPR031037">
    <property type="entry name" value="Preny_LynF_TruF"/>
</dbReference>
<dbReference type="RefSeq" id="WP_323223091.1">
    <property type="nucleotide sequence ID" value="NZ_JAYGHT010000071.1"/>
</dbReference>
<comment type="caution">
    <text evidence="1">The sequence shown here is derived from an EMBL/GenBank/DDBJ whole genome shotgun (WGS) entry which is preliminary data.</text>
</comment>
<sequence length="129" mass="14985">MTNHPFAVFLNPDIQIKSTEDHYTLHSAESDPTALLTLATTPGIGIALDRLKVKICFSKARVTPVLWFYFKTIKDIPKYFRFNSLGDRIYDFCQSQSCLLYNVVVVTEPELENSRLENFDFYYIRSEEC</sequence>
<proteinExistence type="predicted"/>
<dbReference type="Proteomes" id="UP001301728">
    <property type="component" value="Unassembled WGS sequence"/>
</dbReference>
<evidence type="ECO:0000313" key="1">
    <source>
        <dbReference type="EMBL" id="MEA5519911.1"/>
    </source>
</evidence>
<dbReference type="Pfam" id="PF19156">
    <property type="entry name" value="DUF5838"/>
    <property type="match status" value="1"/>
</dbReference>
<organism evidence="1 2">
    <name type="scientific">Limnoraphis robusta CCNP1315</name>
    <dbReference type="NCBI Taxonomy" id="3110306"/>
    <lineage>
        <taxon>Bacteria</taxon>
        <taxon>Bacillati</taxon>
        <taxon>Cyanobacteriota</taxon>
        <taxon>Cyanophyceae</taxon>
        <taxon>Oscillatoriophycideae</taxon>
        <taxon>Oscillatoriales</taxon>
        <taxon>Sirenicapillariaceae</taxon>
        <taxon>Limnoraphis</taxon>
    </lineage>
</organism>
<name>A0ABU5TYA5_9CYAN</name>
<protein>
    <submittedName>
        <fullName evidence="1">DUF5838 family protein</fullName>
    </submittedName>
</protein>
<reference evidence="1 2" key="1">
    <citation type="submission" date="2023-12" db="EMBL/GenBank/DDBJ databases">
        <title>Baltic Sea Cyanobacteria.</title>
        <authorList>
            <person name="Delbaje E."/>
            <person name="Fewer D.P."/>
            <person name="Shishido T.K."/>
        </authorList>
    </citation>
    <scope>NUCLEOTIDE SEQUENCE [LARGE SCALE GENOMIC DNA]</scope>
    <source>
        <strain evidence="1 2">CCNP 1315</strain>
    </source>
</reference>
<evidence type="ECO:0000313" key="2">
    <source>
        <dbReference type="Proteomes" id="UP001301728"/>
    </source>
</evidence>
<accession>A0ABU5TYA5</accession>
<keyword evidence="2" id="KW-1185">Reference proteome</keyword>
<dbReference type="EMBL" id="JAYGHT010000071">
    <property type="protein sequence ID" value="MEA5519911.1"/>
    <property type="molecule type" value="Genomic_DNA"/>
</dbReference>
<gene>
    <name evidence="1" type="ORF">VB854_13265</name>
</gene>